<feature type="compositionally biased region" description="Basic and acidic residues" evidence="5">
    <location>
        <begin position="532"/>
        <end position="544"/>
    </location>
</feature>
<feature type="compositionally biased region" description="Low complexity" evidence="5">
    <location>
        <begin position="926"/>
        <end position="990"/>
    </location>
</feature>
<feature type="compositionally biased region" description="Acidic residues" evidence="5">
    <location>
        <begin position="785"/>
        <end position="794"/>
    </location>
</feature>
<dbReference type="PROSITE" id="PS50145">
    <property type="entry name" value="ZF_TRAF"/>
    <property type="match status" value="1"/>
</dbReference>
<feature type="compositionally biased region" description="Pro residues" evidence="5">
    <location>
        <begin position="708"/>
        <end position="720"/>
    </location>
</feature>
<feature type="compositionally biased region" description="Low complexity" evidence="5">
    <location>
        <begin position="476"/>
        <end position="518"/>
    </location>
</feature>
<reference evidence="8 9" key="1">
    <citation type="submission" date="2023-03" db="EMBL/GenBank/DDBJ databases">
        <title>High-quality genome of Scylla paramamosain provides insights in environmental adaptation.</title>
        <authorList>
            <person name="Zhang L."/>
        </authorList>
    </citation>
    <scope>NUCLEOTIDE SEQUENCE [LARGE SCALE GENOMIC DNA]</scope>
    <source>
        <strain evidence="8">LZ_2023a</strain>
        <tissue evidence="8">Muscle</tissue>
    </source>
</reference>
<name>A0AAW0UAR1_SCYPA</name>
<feature type="zinc finger region" description="TRAF-type" evidence="4">
    <location>
        <begin position="73"/>
        <end position="125"/>
    </location>
</feature>
<feature type="compositionally biased region" description="Low complexity" evidence="5">
    <location>
        <begin position="592"/>
        <end position="657"/>
    </location>
</feature>
<sequence>MGEETKYCGNCKREVSSTNFTVHTVHCHRNIALCPLCKEPVPRSTFQQHLQTEHEEVRCPKCGAEMEPARVFAHEKEECPKRLLTCQHCELEVQASELQKHVEYCEARTERCKGCTKYVQVKHLQFHYESDHRYLRPEDKAGRNSSDDEASDECPICLGPFTLPLALECGHTFCMVCVKGIANTTKNCAICRRDIPRDMLMDVRFCREEEIIKNYVNKPRNKKNTRSHSVPNRSSYSATPTRRLVHHTTQDYDDMVNALLSSRTSSTSYRYQRPSNTHTPPSYTPYSSSTTSTTTSSTSSSSSTSCQESCQESCSENKESVNDDDCCCSSSSSSSPSSPPPPLPPPPPPPRLPLAPPHALSNGARPRRPTSLALETMSTLSSLSAATSPSSRTEDSTRTRPPRNATQEQYDRWLAFQLAKAEDDLPAAEFNRKHKPAFKRSLSMPERPDTSSSSESESEDSDNSPRRSTRRPPASPRTLPSSSSSSSASSSSSTTPISKSSSDSNATTSSSSSSVLSTGARPKNTRLKKRVSFREETTPVRREAPVLLPCEFCDEMFSERDLMRHQTSCDKNETQLPRTSRLTPMSTPPTSPSSSASFIPSSTFSPSSSSSFIPAASSSSSAAAASSSATVSTAASSSAVTSSSATTSSSSSSSSSANTVRPRTAAPRPSVTTSARRSSAGTEASSRASPAPAPARTPASPQRRSPTLSPPPHAGTPPPATITIVDRPPPSVVVSAASVRPFSESPAPSASTSSASVCTSPSTSSSASPVPAPTSAPADTPTTDLEMEEMEEETPYMRPRRGRLLSSAIFSWRSISATGAASRRGYMRSNTAPLEDTGVDEDEETPAPPVLTSLSATQLPPTSPEPQSTPPPGRRQAPSPPPARATPASPPTSRRPAPSPPTSKATAPRLSPAVPGAPRDRLRQEPQQPSQAPQTQAKTQTPTPQPKTATTTATKTQTQQVKTFSSTTSTSSTTTTASSSSSSSSSTRKPTAPPPPKKQGEAKGSTQQLNGFRFDSQPMMVGGIEDGIPSSFKATRQCVRQQPGHPPYAQRLLHQLRGPPDPPRPWKSPKRVKPKAPSQQDTRKGPAPPPPSEEQPKDAPQPAKGEEGHKARKSSPVRNRMERSHSVMDERVCYSEKVRINRHLQRTNSIKESSSRTSLYKDSSSSRASYCSPSPSLARRWSSREVLHGNSLDSPSSFAPSSCWGGSSSSLYGAGLSSSGVSSGLSSGYTSGHGWASPLSFLRDDVRGRLSSSSCAAAASSASSYYGGVRYRETKRESSKTHLPLHNQVSRCGMTGGNDRWDDRCGMAGVGWQVWDGRCGMAGVGWQVWNGRCGMAGVGWQVWDGRCCDGRCEMTGVGWQVWDDSPQFTFTHLSSRFPEPQVIQVFTEALPSLSVNLQHVHNNHSHFSAIYKVPTKRPSKKYRAPQPPCKTA</sequence>
<evidence type="ECO:0000256" key="1">
    <source>
        <dbReference type="ARBA" id="ARBA00022723"/>
    </source>
</evidence>
<feature type="region of interest" description="Disordered" evidence="5">
    <location>
        <begin position="817"/>
        <end position="1130"/>
    </location>
</feature>
<dbReference type="InterPro" id="IPR049439">
    <property type="entry name" value="TRAFD1-XIAF1_Znf"/>
</dbReference>
<feature type="domain" description="RING-type" evidence="6">
    <location>
        <begin position="154"/>
        <end position="192"/>
    </location>
</feature>
<feature type="region of interest" description="Disordered" evidence="5">
    <location>
        <begin position="1145"/>
        <end position="1176"/>
    </location>
</feature>
<feature type="compositionally biased region" description="Basic and acidic residues" evidence="5">
    <location>
        <begin position="1119"/>
        <end position="1130"/>
    </location>
</feature>
<dbReference type="SUPFAM" id="SSF57850">
    <property type="entry name" value="RING/U-box"/>
    <property type="match status" value="1"/>
</dbReference>
<organism evidence="8 9">
    <name type="scientific">Scylla paramamosain</name>
    <name type="common">Mud crab</name>
    <dbReference type="NCBI Taxonomy" id="85552"/>
    <lineage>
        <taxon>Eukaryota</taxon>
        <taxon>Metazoa</taxon>
        <taxon>Ecdysozoa</taxon>
        <taxon>Arthropoda</taxon>
        <taxon>Crustacea</taxon>
        <taxon>Multicrustacea</taxon>
        <taxon>Malacostraca</taxon>
        <taxon>Eumalacostraca</taxon>
        <taxon>Eucarida</taxon>
        <taxon>Decapoda</taxon>
        <taxon>Pleocyemata</taxon>
        <taxon>Brachyura</taxon>
        <taxon>Eubrachyura</taxon>
        <taxon>Portunoidea</taxon>
        <taxon>Portunidae</taxon>
        <taxon>Portuninae</taxon>
        <taxon>Scylla</taxon>
    </lineage>
</organism>
<dbReference type="InterPro" id="IPR013083">
    <property type="entry name" value="Znf_RING/FYVE/PHD"/>
</dbReference>
<feature type="compositionally biased region" description="Low complexity" evidence="5">
    <location>
        <begin position="370"/>
        <end position="391"/>
    </location>
</feature>
<dbReference type="Gene3D" id="3.30.40.10">
    <property type="entry name" value="Zinc/RING finger domain, C3HC4 (zinc finger)"/>
    <property type="match status" value="3"/>
</dbReference>
<feature type="compositionally biased region" description="Polar residues" evidence="5">
    <location>
        <begin position="574"/>
        <end position="585"/>
    </location>
</feature>
<evidence type="ECO:0000256" key="5">
    <source>
        <dbReference type="SAM" id="MobiDB-lite"/>
    </source>
</evidence>
<dbReference type="PANTHER" id="PTHR16295:SF10">
    <property type="entry name" value="EXPRESSED PROTEIN"/>
    <property type="match status" value="1"/>
</dbReference>
<dbReference type="PANTHER" id="PTHR16295">
    <property type="entry name" value="TRAF-TYPE ZINC FINGER PROTEIN-RELATED"/>
    <property type="match status" value="1"/>
</dbReference>
<keyword evidence="1 4" id="KW-0479">Metal-binding</keyword>
<dbReference type="InterPro" id="IPR001841">
    <property type="entry name" value="Znf_RING"/>
</dbReference>
<dbReference type="InterPro" id="IPR051986">
    <property type="entry name" value="Innate_Immune_Apopt_Reg"/>
</dbReference>
<feature type="compositionally biased region" description="Pro residues" evidence="5">
    <location>
        <begin position="337"/>
        <end position="356"/>
    </location>
</feature>
<dbReference type="Pfam" id="PF21366">
    <property type="entry name" value="TRAFD1-XIAF1_ZnF"/>
    <property type="match status" value="1"/>
</dbReference>
<feature type="region of interest" description="Disordered" evidence="5">
    <location>
        <begin position="325"/>
        <end position="546"/>
    </location>
</feature>
<feature type="compositionally biased region" description="Low complexity" evidence="5">
    <location>
        <begin position="740"/>
        <end position="783"/>
    </location>
</feature>
<dbReference type="InterPro" id="IPR001293">
    <property type="entry name" value="Znf_TRAF"/>
</dbReference>
<proteinExistence type="predicted"/>
<feature type="compositionally biased region" description="Low complexity" evidence="5">
    <location>
        <begin position="279"/>
        <end position="307"/>
    </location>
</feature>
<accession>A0AAW0UAR1</accession>
<evidence type="ECO:0000313" key="9">
    <source>
        <dbReference type="Proteomes" id="UP001487740"/>
    </source>
</evidence>
<evidence type="ECO:0000313" key="8">
    <source>
        <dbReference type="EMBL" id="KAK8397197.1"/>
    </source>
</evidence>
<evidence type="ECO:0000256" key="2">
    <source>
        <dbReference type="ARBA" id="ARBA00022771"/>
    </source>
</evidence>
<gene>
    <name evidence="8" type="ORF">O3P69_004720</name>
</gene>
<feature type="compositionally biased region" description="Low complexity" evidence="5">
    <location>
        <begin position="891"/>
        <end position="908"/>
    </location>
</feature>
<protein>
    <recommendedName>
        <fullName evidence="10">RING-type E3 ubiquitin transferase</fullName>
    </recommendedName>
</protein>
<dbReference type="InterPro" id="IPR017907">
    <property type="entry name" value="Znf_RING_CS"/>
</dbReference>
<keyword evidence="3 4" id="KW-0862">Zinc</keyword>
<feature type="region of interest" description="Disordered" evidence="5">
    <location>
        <begin position="740"/>
        <end position="802"/>
    </location>
</feature>
<dbReference type="InterPro" id="IPR044110">
    <property type="entry name" value="RING-HC_RNF146"/>
</dbReference>
<evidence type="ECO:0000256" key="3">
    <source>
        <dbReference type="ARBA" id="ARBA00022833"/>
    </source>
</evidence>
<feature type="region of interest" description="Disordered" evidence="5">
    <location>
        <begin position="564"/>
        <end position="728"/>
    </location>
</feature>
<evidence type="ECO:0000259" key="7">
    <source>
        <dbReference type="PROSITE" id="PS50145"/>
    </source>
</evidence>
<feature type="compositionally biased region" description="Polar residues" evidence="5">
    <location>
        <begin position="227"/>
        <end position="240"/>
    </location>
</feature>
<feature type="domain" description="TRAF-type" evidence="7">
    <location>
        <begin position="73"/>
        <end position="125"/>
    </location>
</feature>
<dbReference type="SMART" id="SM00184">
    <property type="entry name" value="RING"/>
    <property type="match status" value="1"/>
</dbReference>
<feature type="region of interest" description="Disordered" evidence="5">
    <location>
        <begin position="264"/>
        <end position="307"/>
    </location>
</feature>
<keyword evidence="2 4" id="KW-0863">Zinc-finger</keyword>
<feature type="region of interest" description="Disordered" evidence="5">
    <location>
        <begin position="217"/>
        <end position="243"/>
    </location>
</feature>
<feature type="compositionally biased region" description="Low complexity" evidence="5">
    <location>
        <begin position="684"/>
        <end position="707"/>
    </location>
</feature>
<dbReference type="CDD" id="cd16546">
    <property type="entry name" value="RING-HC_RNF146"/>
    <property type="match status" value="1"/>
</dbReference>
<evidence type="ECO:0008006" key="10">
    <source>
        <dbReference type="Google" id="ProtNLM"/>
    </source>
</evidence>
<feature type="compositionally biased region" description="Polar residues" evidence="5">
    <location>
        <begin position="1146"/>
        <end position="1157"/>
    </location>
</feature>
<feature type="compositionally biased region" description="Pro residues" evidence="5">
    <location>
        <begin position="861"/>
        <end position="890"/>
    </location>
</feature>
<dbReference type="GO" id="GO:0005739">
    <property type="term" value="C:mitochondrion"/>
    <property type="evidence" value="ECO:0007669"/>
    <property type="project" value="TreeGrafter"/>
</dbReference>
<evidence type="ECO:0000256" key="4">
    <source>
        <dbReference type="PROSITE-ProRule" id="PRU00207"/>
    </source>
</evidence>
<dbReference type="Pfam" id="PF13920">
    <property type="entry name" value="zf-C3HC4_3"/>
    <property type="match status" value="1"/>
</dbReference>
<feature type="compositionally biased region" description="Polar residues" evidence="5">
    <location>
        <begin position="670"/>
        <end position="683"/>
    </location>
</feature>
<comment type="caution">
    <text evidence="8">The sequence shown here is derived from an EMBL/GenBank/DDBJ whole genome shotgun (WGS) entry which is preliminary data.</text>
</comment>
<dbReference type="GO" id="GO:0008270">
    <property type="term" value="F:zinc ion binding"/>
    <property type="evidence" value="ECO:0007669"/>
    <property type="project" value="UniProtKB-KW"/>
</dbReference>
<dbReference type="PROSITE" id="PS50089">
    <property type="entry name" value="ZF_RING_2"/>
    <property type="match status" value="1"/>
</dbReference>
<evidence type="ECO:0000259" key="6">
    <source>
        <dbReference type="PROSITE" id="PS50089"/>
    </source>
</evidence>
<dbReference type="EMBL" id="JARAKH010000014">
    <property type="protein sequence ID" value="KAK8397197.1"/>
    <property type="molecule type" value="Genomic_DNA"/>
</dbReference>
<dbReference type="PROSITE" id="PS00518">
    <property type="entry name" value="ZF_RING_1"/>
    <property type="match status" value="1"/>
</dbReference>
<feature type="compositionally biased region" description="Basic and acidic residues" evidence="5">
    <location>
        <begin position="564"/>
        <end position="573"/>
    </location>
</feature>
<feature type="compositionally biased region" description="Low complexity" evidence="5">
    <location>
        <begin position="1158"/>
        <end position="1176"/>
    </location>
</feature>
<keyword evidence="9" id="KW-1185">Reference proteome</keyword>
<dbReference type="Proteomes" id="UP001487740">
    <property type="component" value="Unassembled WGS sequence"/>
</dbReference>